<evidence type="ECO:0000256" key="1">
    <source>
        <dbReference type="SAM" id="SignalP"/>
    </source>
</evidence>
<accession>A0A914NEK2</accession>
<protein>
    <submittedName>
        <fullName evidence="3">Uncharacterized protein</fullName>
    </submittedName>
</protein>
<feature type="chain" id="PRO_5037870434" evidence="1">
    <location>
        <begin position="26"/>
        <end position="312"/>
    </location>
</feature>
<feature type="signal peptide" evidence="1">
    <location>
        <begin position="1"/>
        <end position="25"/>
    </location>
</feature>
<dbReference type="WBParaSite" id="Minc3s05825g38879">
    <property type="protein sequence ID" value="Minc3s05825g38879"/>
    <property type="gene ID" value="Minc3s05825g38879"/>
</dbReference>
<dbReference type="AlphaFoldDB" id="A0A914NEK2"/>
<proteinExistence type="predicted"/>
<keyword evidence="1" id="KW-0732">Signal</keyword>
<name>A0A914NEK2_MELIC</name>
<sequence length="312" mass="36734">MFLQQFLPKLQTLLLITTLSPFVSSHPETFSYSLETSNSKNEEFKPLSCEQLCPLTEAFLKRPCAIDSKLWMTVCPMTAELEGIENTLDFEELEDEEINKRVDVLKEGTEQLINENEKMIDENIKINSKSKFIRWLTGGETPKFDENGIYRKKNSNKNSKRSWSLLRSKIDENKGEWNGPIFNYKNKKMLQCKGWQKLKNQFSSYWRVAKEVWDEYKNKPLDPQAEAFYYNEKTFEDFHKKGLEFFHQICERDYISKEKCNSIDVNKVENPKNYSQVVNKFGKFILKTLIAKKVYSPIEISDETLSLIKVIF</sequence>
<evidence type="ECO:0000313" key="3">
    <source>
        <dbReference type="WBParaSite" id="Minc3s05825g38879"/>
    </source>
</evidence>
<evidence type="ECO:0000313" key="2">
    <source>
        <dbReference type="Proteomes" id="UP000887563"/>
    </source>
</evidence>
<reference evidence="3" key="1">
    <citation type="submission" date="2022-11" db="UniProtKB">
        <authorList>
            <consortium name="WormBaseParasite"/>
        </authorList>
    </citation>
    <scope>IDENTIFICATION</scope>
</reference>
<keyword evidence="2" id="KW-1185">Reference proteome</keyword>
<organism evidence="2 3">
    <name type="scientific">Meloidogyne incognita</name>
    <name type="common">Southern root-knot nematode worm</name>
    <name type="synonym">Oxyuris incognita</name>
    <dbReference type="NCBI Taxonomy" id="6306"/>
    <lineage>
        <taxon>Eukaryota</taxon>
        <taxon>Metazoa</taxon>
        <taxon>Ecdysozoa</taxon>
        <taxon>Nematoda</taxon>
        <taxon>Chromadorea</taxon>
        <taxon>Rhabditida</taxon>
        <taxon>Tylenchina</taxon>
        <taxon>Tylenchomorpha</taxon>
        <taxon>Tylenchoidea</taxon>
        <taxon>Meloidogynidae</taxon>
        <taxon>Meloidogyninae</taxon>
        <taxon>Meloidogyne</taxon>
        <taxon>Meloidogyne incognita group</taxon>
    </lineage>
</organism>
<dbReference type="Proteomes" id="UP000887563">
    <property type="component" value="Unplaced"/>
</dbReference>